<evidence type="ECO:0000313" key="2">
    <source>
        <dbReference type="Proteomes" id="UP000014227"/>
    </source>
</evidence>
<keyword evidence="2" id="KW-1185">Reference proteome</keyword>
<dbReference type="InParanoid" id="S0ETJ1"/>
<name>S0ETJ1_CHTCT</name>
<dbReference type="AlphaFoldDB" id="S0ETJ1"/>
<reference evidence="2" key="1">
    <citation type="submission" date="2013-03" db="EMBL/GenBank/DDBJ databases">
        <title>Genome sequence of Chthonomonas calidirosea, the first sequenced genome from the Armatimonadetes phylum (formally candidate division OP10).</title>
        <authorList>
            <person name="Lee K.C.Y."/>
            <person name="Morgan X.C."/>
            <person name="Dunfield P.F."/>
            <person name="Tamas I."/>
            <person name="Houghton K.M."/>
            <person name="Vyssotski M."/>
            <person name="Ryan J.L.J."/>
            <person name="Lagutin K."/>
            <person name="McDonald I.R."/>
            <person name="Stott M.B."/>
        </authorList>
    </citation>
    <scope>NUCLEOTIDE SEQUENCE [LARGE SCALE GENOMIC DNA]</scope>
    <source>
        <strain evidence="2">DSM 23976 / ICMP 18418 / T49</strain>
    </source>
</reference>
<dbReference type="KEGG" id="ccz:CCALI_00634"/>
<organism evidence="1 2">
    <name type="scientific">Chthonomonas calidirosea (strain DSM 23976 / ICMP 18418 / T49)</name>
    <dbReference type="NCBI Taxonomy" id="1303518"/>
    <lineage>
        <taxon>Bacteria</taxon>
        <taxon>Bacillati</taxon>
        <taxon>Armatimonadota</taxon>
        <taxon>Chthonomonadia</taxon>
        <taxon>Chthonomonadales</taxon>
        <taxon>Chthonomonadaceae</taxon>
        <taxon>Chthonomonas</taxon>
    </lineage>
</organism>
<dbReference type="HOGENOM" id="CLU_311429_0_0_0"/>
<protein>
    <submittedName>
        <fullName evidence="1">Uncharacterized protein</fullName>
    </submittedName>
</protein>
<dbReference type="STRING" id="454171.CP488_00519"/>
<sequence>MTSSVSNNTPLVAFPGPWSFLLPKSSIILVSDQELETLARDPDQPINLSLDTTPRMQSLRSVCEAAQAAGHRTLIVAFDQFFTQYRPGQNAPRKLMPDSEEYIKLIATIGQFAQKYGLALELSLLSPLEIGPSYVKQTGESGIWMHYRKGLRDPATGAYSVQLWRQQRWTNNKGPIRVEDAGVRVFAFRQNPLYGTPYLVVDPKTIVEITDTAHVEIMGPTEGSVEAVRVRIYGRGQTDIGPLDRVLVVQIYRTPEMDYFSEKALPYLKNLVDRYVDAGVKLNGLYSDEMHIQQDWDYFHHHDHGEFAMRYVSPGLVRAFAAKYGNEYQDFAKYLLYFVHGQEDKALDLTAKEGAMHVFGSTPEDIHATALFRARYYHLLQDGVVALFTEAKRHAEQRMGHPLEARAHATWAESPTIDYWRVGQEPDNPAKYEYTSNFVWSNTVQQAAAACYDYFSWGDFLTGNGNDHAEGGYADRDYFALALACSTGILNTIPYSYAAYWGMPGPVADRRGALVDTYGDAGSPFYGMVQDMQHRDVDVLMLYPIDLVAVEERFGSWMTLYGYANYVTQAKLLERGRVVGGAIEMAGRRFSTLVTLFEPFPSQQLLSLIRQMLQAGGRVIWSGPPPLLSNEGQPILTTWSEIFGVSYTPSQEWGKMVPGREVRFAGLLKNVSPQIILTHLLPDRIYPVIPQKSVEAIASVQNQVVGTHRSFPNGGSAVFLGYRPRDDQAASLGYETRNWFEVLTALGAYPPTGRFAHTNDNTEYLSRTTDYLCCRFPNGAIAIARHFRHTPELWQGGFARDPKADQDYLQQHPLPSSQLQLKNFHVHGHTITYEGDLAVTFRVDDRHRMVAFAGRNANRIEVDGHTTVFADTPMPLVAWAPVPPECRVPHGAILRIFAVGEGTVRIPLLQSLREVQLFVEGPQPGSRGDALPVRIEGDVLVFTLTSAHSGRWLYAVPQS</sequence>
<dbReference type="EMBL" id="HF951689">
    <property type="protein sequence ID" value="CCW34460.1"/>
    <property type="molecule type" value="Genomic_DNA"/>
</dbReference>
<accession>S0ETJ1</accession>
<proteinExistence type="predicted"/>
<dbReference type="eggNOG" id="ENOG502Z9RX">
    <property type="taxonomic scope" value="Bacteria"/>
</dbReference>
<evidence type="ECO:0000313" key="1">
    <source>
        <dbReference type="EMBL" id="CCW34460.1"/>
    </source>
</evidence>
<dbReference type="Proteomes" id="UP000014227">
    <property type="component" value="Chromosome I"/>
</dbReference>
<dbReference type="PATRIC" id="fig|1303518.3.peg.638"/>
<gene>
    <name evidence="1" type="ORF">CCALI_00634</name>
</gene>